<dbReference type="PANTHER" id="PTHR37478">
    <property type="match status" value="1"/>
</dbReference>
<reference evidence="3" key="1">
    <citation type="journal article" date="2020" name="mSystems">
        <title>Genome- and Community-Level Interaction Insights into Carbon Utilization and Element Cycling Functions of Hydrothermarchaeota in Hydrothermal Sediment.</title>
        <authorList>
            <person name="Zhou Z."/>
            <person name="Liu Y."/>
            <person name="Xu W."/>
            <person name="Pan J."/>
            <person name="Luo Z.H."/>
            <person name="Li M."/>
        </authorList>
    </citation>
    <scope>NUCLEOTIDE SEQUENCE [LARGE SCALE GENOMIC DNA]</scope>
    <source>
        <strain evidence="3">HyVt-386</strain>
    </source>
</reference>
<name>A0A7J2S1Y5_9EURY</name>
<dbReference type="EMBL" id="DRIE01000099">
    <property type="protein sequence ID" value="HEC57387.1"/>
    <property type="molecule type" value="Genomic_DNA"/>
</dbReference>
<evidence type="ECO:0000256" key="2">
    <source>
        <dbReference type="HAMAP-Rule" id="MF_00674"/>
    </source>
</evidence>
<dbReference type="PANTHER" id="PTHR37478:SF2">
    <property type="entry name" value="UPF0251 PROTEIN TK0562"/>
    <property type="match status" value="1"/>
</dbReference>
<dbReference type="AlphaFoldDB" id="A0A7J2S1Y5"/>
<dbReference type="Pfam" id="PF02001">
    <property type="entry name" value="DUF134"/>
    <property type="match status" value="1"/>
</dbReference>
<dbReference type="InterPro" id="IPR002852">
    <property type="entry name" value="UPF0251"/>
</dbReference>
<evidence type="ECO:0000256" key="1">
    <source>
        <dbReference type="ARBA" id="ARBA00009350"/>
    </source>
</evidence>
<dbReference type="HAMAP" id="MF_00674">
    <property type="entry name" value="UPF0251"/>
    <property type="match status" value="1"/>
</dbReference>
<comment type="caution">
    <text evidence="3">The sequence shown here is derived from an EMBL/GenBank/DDBJ whole genome shotgun (WGS) entry which is preliminary data.</text>
</comment>
<gene>
    <name evidence="3" type="ORF">ENI32_05850</name>
</gene>
<comment type="similarity">
    <text evidence="1 2">Belongs to the UPF0251 family.</text>
</comment>
<protein>
    <recommendedName>
        <fullName evidence="2">UPF0251 protein ENI32_05850</fullName>
    </recommendedName>
</protein>
<evidence type="ECO:0000313" key="3">
    <source>
        <dbReference type="EMBL" id="HEC57387.1"/>
    </source>
</evidence>
<dbReference type="Proteomes" id="UP000885936">
    <property type="component" value="Unassembled WGS sequence"/>
</dbReference>
<sequence>MDINSYMPRPRRCRRVGFHPDFRYFRPGGRAKGEIVLKIEELESLRLKDLLQLDQIEAAKLMDISQPTFHRILKEARRKVAEALVDGKAIRVSGGDYRFRNLCYDCRSEWGAPLERCPICGGISVSSVAREGGRGPPHRKV</sequence>
<proteinExistence type="inferred from homology"/>
<accession>A0A7J2S1Y5</accession>
<organism evidence="3">
    <name type="scientific">Candidatus Syntropharchaeum butanivorans</name>
    <dbReference type="NCBI Taxonomy" id="1839936"/>
    <lineage>
        <taxon>Archaea</taxon>
        <taxon>Methanobacteriati</taxon>
        <taxon>Methanobacteriota</taxon>
        <taxon>Stenosarchaea group</taxon>
        <taxon>Methanomicrobia</taxon>
        <taxon>Methanosarcinales</taxon>
        <taxon>ANME-2 cluster</taxon>
        <taxon>Candidatus Syntropharchaeum</taxon>
    </lineage>
</organism>